<evidence type="ECO:0000313" key="4">
    <source>
        <dbReference type="Proteomes" id="UP001630127"/>
    </source>
</evidence>
<gene>
    <name evidence="3" type="ORF">ACH5RR_034199</name>
</gene>
<comment type="caution">
    <text evidence="3">The sequence shown here is derived from an EMBL/GenBank/DDBJ whole genome shotgun (WGS) entry which is preliminary data.</text>
</comment>
<dbReference type="Pfam" id="PF02298">
    <property type="entry name" value="Cu_bind_like"/>
    <property type="match status" value="1"/>
</dbReference>
<accession>A0ABD2YA57</accession>
<dbReference type="InterPro" id="IPR003245">
    <property type="entry name" value="Phytocyanin_dom"/>
</dbReference>
<feature type="chain" id="PRO_5044769872" description="Phytocyanin domain-containing protein" evidence="1">
    <location>
        <begin position="28"/>
        <end position="123"/>
    </location>
</feature>
<name>A0ABD2YA57_9GENT</name>
<dbReference type="InterPro" id="IPR008972">
    <property type="entry name" value="Cupredoxin"/>
</dbReference>
<evidence type="ECO:0000259" key="2">
    <source>
        <dbReference type="Pfam" id="PF02298"/>
    </source>
</evidence>
<feature type="signal peptide" evidence="1">
    <location>
        <begin position="1"/>
        <end position="27"/>
    </location>
</feature>
<proteinExistence type="predicted"/>
<dbReference type="SUPFAM" id="SSF49503">
    <property type="entry name" value="Cupredoxins"/>
    <property type="match status" value="1"/>
</dbReference>
<sequence>MASCYSTTKVACLFLVIIYGLAVASLADKIEYTVPWNKPVELLMFPAGKTFYPGDVLRFEYNPHTAAVYKVDIVGYNLCNIDQGTFLGDDGNTYYTIPTTGTFFFVSYPFQCLEGNALAIEVK</sequence>
<dbReference type="Gene3D" id="2.60.40.420">
    <property type="entry name" value="Cupredoxins - blue copper proteins"/>
    <property type="match status" value="1"/>
</dbReference>
<dbReference type="AlphaFoldDB" id="A0ABD2YA57"/>
<feature type="domain" description="Phytocyanin" evidence="2">
    <location>
        <begin position="36"/>
        <end position="115"/>
    </location>
</feature>
<keyword evidence="4" id="KW-1185">Reference proteome</keyword>
<reference evidence="3 4" key="1">
    <citation type="submission" date="2024-11" db="EMBL/GenBank/DDBJ databases">
        <title>A near-complete genome assembly of Cinchona calisaya.</title>
        <authorList>
            <person name="Lian D.C."/>
            <person name="Zhao X.W."/>
            <person name="Wei L."/>
        </authorList>
    </citation>
    <scope>NUCLEOTIDE SEQUENCE [LARGE SCALE GENOMIC DNA]</scope>
    <source>
        <tissue evidence="3">Nenye</tissue>
    </source>
</reference>
<protein>
    <recommendedName>
        <fullName evidence="2">Phytocyanin domain-containing protein</fullName>
    </recommendedName>
</protein>
<keyword evidence="1" id="KW-0732">Signal</keyword>
<dbReference type="EMBL" id="JBJUIK010000014">
    <property type="protein sequence ID" value="KAL3504358.1"/>
    <property type="molecule type" value="Genomic_DNA"/>
</dbReference>
<evidence type="ECO:0000313" key="3">
    <source>
        <dbReference type="EMBL" id="KAL3504358.1"/>
    </source>
</evidence>
<organism evidence="3 4">
    <name type="scientific">Cinchona calisaya</name>
    <dbReference type="NCBI Taxonomy" id="153742"/>
    <lineage>
        <taxon>Eukaryota</taxon>
        <taxon>Viridiplantae</taxon>
        <taxon>Streptophyta</taxon>
        <taxon>Embryophyta</taxon>
        <taxon>Tracheophyta</taxon>
        <taxon>Spermatophyta</taxon>
        <taxon>Magnoliopsida</taxon>
        <taxon>eudicotyledons</taxon>
        <taxon>Gunneridae</taxon>
        <taxon>Pentapetalae</taxon>
        <taxon>asterids</taxon>
        <taxon>lamiids</taxon>
        <taxon>Gentianales</taxon>
        <taxon>Rubiaceae</taxon>
        <taxon>Cinchonoideae</taxon>
        <taxon>Cinchoneae</taxon>
        <taxon>Cinchona</taxon>
    </lineage>
</organism>
<dbReference type="Proteomes" id="UP001630127">
    <property type="component" value="Unassembled WGS sequence"/>
</dbReference>
<evidence type="ECO:0000256" key="1">
    <source>
        <dbReference type="SAM" id="SignalP"/>
    </source>
</evidence>